<feature type="region of interest" description="Disordered" evidence="1">
    <location>
        <begin position="155"/>
        <end position="183"/>
    </location>
</feature>
<feature type="compositionally biased region" description="Basic and acidic residues" evidence="1">
    <location>
        <begin position="42"/>
        <end position="53"/>
    </location>
</feature>
<gene>
    <name evidence="2" type="ORF">ACLA_038740</name>
</gene>
<feature type="region of interest" description="Disordered" evidence="1">
    <location>
        <begin position="715"/>
        <end position="774"/>
    </location>
</feature>
<evidence type="ECO:0000313" key="2">
    <source>
        <dbReference type="EMBL" id="EAW09659.1"/>
    </source>
</evidence>
<dbReference type="AlphaFoldDB" id="A1CKI5"/>
<feature type="compositionally biased region" description="Low complexity" evidence="1">
    <location>
        <begin position="744"/>
        <end position="774"/>
    </location>
</feature>
<dbReference type="EMBL" id="DS027056">
    <property type="protein sequence ID" value="EAW09659.1"/>
    <property type="molecule type" value="Genomic_DNA"/>
</dbReference>
<proteinExistence type="predicted"/>
<keyword evidence="3" id="KW-1185">Reference proteome</keyword>
<dbReference type="STRING" id="344612.A1CKI5"/>
<feature type="region of interest" description="Disordered" evidence="1">
    <location>
        <begin position="684"/>
        <end position="703"/>
    </location>
</feature>
<evidence type="ECO:0000313" key="3">
    <source>
        <dbReference type="Proteomes" id="UP000006701"/>
    </source>
</evidence>
<dbReference type="OrthoDB" id="4159838at2759"/>
<feature type="region of interest" description="Disordered" evidence="1">
    <location>
        <begin position="36"/>
        <end position="110"/>
    </location>
</feature>
<dbReference type="GeneID" id="4703360"/>
<evidence type="ECO:0000256" key="1">
    <source>
        <dbReference type="SAM" id="MobiDB-lite"/>
    </source>
</evidence>
<accession>A1CKI5</accession>
<protein>
    <submittedName>
        <fullName evidence="2">Uncharacterized protein</fullName>
    </submittedName>
</protein>
<dbReference type="KEGG" id="act:ACLA_038740"/>
<dbReference type="OMA" id="CGMHISR"/>
<sequence>MEDIRPTAKWANRMLRPLASIYHRLEKHQEILSSIAHSKRKERAESADTERTKAARVAGAAESCPDSDEEPDDPAWVPGRPEKRRIRHNYSSRGQRNGGRRRSRLLIRSPEVQRTLPGAIEIATPLITGKMRLMGTGFSTRKQLFGVEGCVESSVDGQAQGSSGGGGGGLGRKPTRTNNSSFPAYQGSWKEVLDLSGDTGMVDIAHLLDRIFLKFLHNTRVNVAGPQQQQGRGARSLVSMIARRLPEFIAGEQDLQDEEDENDGVDMCDAYFTELEAYYAPLGNGWEPLREAVRSQGINLVAQMMEKNWITRLAACRLMEECIRHSEFDAFKLMISRYLSSMDSYDYPTAFDPQRPSNHCDDPIYILRTYYSWSNDCRAFVYDELAKLLLRSVLPSEWMVTTWWKKCVDGAVKSVSTKDSDSAAANRLIEAIILSAGGVYSSVEATVPQRNSSSQQLSSRTRGTRTSAAANTLPIDHTPCPVTVQDALSNLISSLITALCGMYMARSTATDVSEKLLGLKVGNTLSCLALTLERDIGLSHQQDQRDLPPHHSLRRGYVLLGNCMVQIGEGMPSSTGAPSDVISKQRLEAFLVSIVLQQDMLKEMADLVQRVCRYCGYSTLTEHTRTPLEIRRKVTQLAQQAGVRGQSFFLGKIAAETAMALAEKTLDPDDHIWAAQVQESVVSAQQGYGTRPDLSSESDRDARPGMFRWEESIGEWVASTPKTRPGQMDEASNQGSSESRHSSPDSPSTQSVSSSSTPSVHSASSATSSAPSVPAKRAFAGNRLAFRPMKRLRSRTVETYMDEANDQTFNAGHRLSFLSSRPCPLPEAQFVPVAARTRSARGVLGELVHARNVPNRAVVTGIKPATSSPKLEVVIVNRKDDLLLLDEPTETNSDCDLEICDPSSQEACPTTISKVHNLRQRSFRRTRSFSRMQRTISCSQDDESEDELSFL</sequence>
<dbReference type="HOGENOM" id="CLU_011198_0_0_1"/>
<name>A1CKI5_ASPCL</name>
<feature type="region of interest" description="Disordered" evidence="1">
    <location>
        <begin position="450"/>
        <end position="472"/>
    </location>
</feature>
<dbReference type="Proteomes" id="UP000006701">
    <property type="component" value="Unassembled WGS sequence"/>
</dbReference>
<dbReference type="RefSeq" id="XP_001271085.1">
    <property type="nucleotide sequence ID" value="XM_001271084.1"/>
</dbReference>
<organism evidence="2 3">
    <name type="scientific">Aspergillus clavatus (strain ATCC 1007 / CBS 513.65 / DSM 816 / NCTC 3887 / NRRL 1 / QM 1276 / 107)</name>
    <dbReference type="NCBI Taxonomy" id="344612"/>
    <lineage>
        <taxon>Eukaryota</taxon>
        <taxon>Fungi</taxon>
        <taxon>Dikarya</taxon>
        <taxon>Ascomycota</taxon>
        <taxon>Pezizomycotina</taxon>
        <taxon>Eurotiomycetes</taxon>
        <taxon>Eurotiomycetidae</taxon>
        <taxon>Eurotiales</taxon>
        <taxon>Aspergillaceae</taxon>
        <taxon>Aspergillus</taxon>
        <taxon>Aspergillus subgen. Fumigati</taxon>
    </lineage>
</organism>
<dbReference type="VEuPathDB" id="FungiDB:ACLA_038740"/>
<feature type="compositionally biased region" description="Gly residues" evidence="1">
    <location>
        <begin position="162"/>
        <end position="171"/>
    </location>
</feature>
<reference evidence="2 3" key="1">
    <citation type="journal article" date="2008" name="PLoS Genet.">
        <title>Genomic islands in the pathogenic filamentous fungus Aspergillus fumigatus.</title>
        <authorList>
            <person name="Fedorova N.D."/>
            <person name="Khaldi N."/>
            <person name="Joardar V.S."/>
            <person name="Maiti R."/>
            <person name="Amedeo P."/>
            <person name="Anderson M.J."/>
            <person name="Crabtree J."/>
            <person name="Silva J.C."/>
            <person name="Badger J.H."/>
            <person name="Albarraq A."/>
            <person name="Angiuoli S."/>
            <person name="Bussey H."/>
            <person name="Bowyer P."/>
            <person name="Cotty P.J."/>
            <person name="Dyer P.S."/>
            <person name="Egan A."/>
            <person name="Galens K."/>
            <person name="Fraser-Liggett C.M."/>
            <person name="Haas B.J."/>
            <person name="Inman J.M."/>
            <person name="Kent R."/>
            <person name="Lemieux S."/>
            <person name="Malavazi I."/>
            <person name="Orvis J."/>
            <person name="Roemer T."/>
            <person name="Ronning C.M."/>
            <person name="Sundaram J.P."/>
            <person name="Sutton G."/>
            <person name="Turner G."/>
            <person name="Venter J.C."/>
            <person name="White O.R."/>
            <person name="Whitty B.R."/>
            <person name="Youngman P."/>
            <person name="Wolfe K.H."/>
            <person name="Goldman G.H."/>
            <person name="Wortman J.R."/>
            <person name="Jiang B."/>
            <person name="Denning D.W."/>
            <person name="Nierman W.C."/>
        </authorList>
    </citation>
    <scope>NUCLEOTIDE SEQUENCE [LARGE SCALE GENOMIC DNA]</scope>
    <source>
        <strain evidence="3">ATCC 1007 / CBS 513.65 / DSM 816 / NCTC 3887 / NRRL 1</strain>
    </source>
</reference>
<dbReference type="eggNOG" id="ENOG502S27H">
    <property type="taxonomic scope" value="Eukaryota"/>
</dbReference>